<reference evidence="2 3" key="1">
    <citation type="submission" date="2024-09" db="EMBL/GenBank/DDBJ databases">
        <authorList>
            <person name="Sun Q."/>
            <person name="Mori K."/>
        </authorList>
    </citation>
    <scope>NUCLEOTIDE SEQUENCE [LARGE SCALE GENOMIC DNA]</scope>
    <source>
        <strain evidence="2 3">CGMCC 1.15906</strain>
    </source>
</reference>
<feature type="region of interest" description="Disordered" evidence="1">
    <location>
        <begin position="126"/>
        <end position="262"/>
    </location>
</feature>
<name>A0ABV6QT63_9ACTN</name>
<dbReference type="Proteomes" id="UP001589890">
    <property type="component" value="Unassembled WGS sequence"/>
</dbReference>
<protein>
    <recommendedName>
        <fullName evidence="4">PPE domain-containing protein</fullName>
    </recommendedName>
</protein>
<evidence type="ECO:0000313" key="3">
    <source>
        <dbReference type="Proteomes" id="UP001589890"/>
    </source>
</evidence>
<keyword evidence="3" id="KW-1185">Reference proteome</keyword>
<feature type="compositionally biased region" description="Low complexity" evidence="1">
    <location>
        <begin position="126"/>
        <end position="203"/>
    </location>
</feature>
<evidence type="ECO:0000313" key="2">
    <source>
        <dbReference type="EMBL" id="MFC0627715.1"/>
    </source>
</evidence>
<proteinExistence type="predicted"/>
<organism evidence="2 3">
    <name type="scientific">Kribbella deserti</name>
    <dbReference type="NCBI Taxonomy" id="1926257"/>
    <lineage>
        <taxon>Bacteria</taxon>
        <taxon>Bacillati</taxon>
        <taxon>Actinomycetota</taxon>
        <taxon>Actinomycetes</taxon>
        <taxon>Propionibacteriales</taxon>
        <taxon>Kribbellaceae</taxon>
        <taxon>Kribbella</taxon>
    </lineage>
</organism>
<dbReference type="EMBL" id="JBHLTC010000036">
    <property type="protein sequence ID" value="MFC0627715.1"/>
    <property type="molecule type" value="Genomic_DNA"/>
</dbReference>
<gene>
    <name evidence="2" type="ORF">ACFFGN_26815</name>
</gene>
<sequence length="262" mass="27328">MDAYPAYTSASADLNRGLAARTGQTTDQVATQLIGTERAQRWNAAADMVINQRLGGLMPESHRDAMRAQVVAPMRAEFEKLPQAQQDLSLTSAQKSAAATNAAGRALSGVDQVVGNAQQHYQNFYQQQAQQQAPQQQAPQQQAPQQQAAQQQAPQGQQAGPQQGQQQPGGQPRQQTSQQAPQQAQPQQGAQVGTASGAAAATSPEVAKLQALMSGQAPATGAVSPSAGSTDGARPDRGGQTPGQQVTRPQTGPTKPITPERG</sequence>
<evidence type="ECO:0000256" key="1">
    <source>
        <dbReference type="SAM" id="MobiDB-lite"/>
    </source>
</evidence>
<feature type="compositionally biased region" description="Polar residues" evidence="1">
    <location>
        <begin position="242"/>
        <end position="253"/>
    </location>
</feature>
<comment type="caution">
    <text evidence="2">The sequence shown here is derived from an EMBL/GenBank/DDBJ whole genome shotgun (WGS) entry which is preliminary data.</text>
</comment>
<evidence type="ECO:0008006" key="4">
    <source>
        <dbReference type="Google" id="ProtNLM"/>
    </source>
</evidence>
<dbReference type="RefSeq" id="WP_380052801.1">
    <property type="nucleotide sequence ID" value="NZ_JBHLTC010000036.1"/>
</dbReference>
<accession>A0ABV6QT63</accession>